<comment type="function">
    <text evidence="9">Channel that opens in response to stretch forces in the membrane lipid bilayer. May participate in the regulation of osmotic pressure changes within the cell.</text>
</comment>
<evidence type="ECO:0000313" key="10">
    <source>
        <dbReference type="EMBL" id="PKY98472.1"/>
    </source>
</evidence>
<dbReference type="EMBL" id="PKHA01000007">
    <property type="protein sequence ID" value="PKY98472.1"/>
    <property type="molecule type" value="Genomic_DNA"/>
</dbReference>
<reference evidence="10 11" key="1">
    <citation type="submission" date="2017-12" db="EMBL/GenBank/DDBJ databases">
        <title>Phylogenetic diversity of female urinary microbiome.</title>
        <authorList>
            <person name="Thomas-White K."/>
            <person name="Wolfe A.J."/>
        </authorList>
    </citation>
    <scope>NUCLEOTIDE SEQUENCE [LARGE SCALE GENOMIC DNA]</scope>
    <source>
        <strain evidence="10 11">UMB0319</strain>
    </source>
</reference>
<dbReference type="RefSeq" id="WP_006547583.1">
    <property type="nucleotide sequence ID" value="NZ_CP136961.1"/>
</dbReference>
<keyword evidence="4 9" id="KW-0812">Transmembrane</keyword>
<evidence type="ECO:0000256" key="3">
    <source>
        <dbReference type="ARBA" id="ARBA00022475"/>
    </source>
</evidence>
<proteinExistence type="inferred from homology"/>
<comment type="subunit">
    <text evidence="9">Homopentamer.</text>
</comment>
<keyword evidence="3 9" id="KW-1003">Cell membrane</keyword>
<dbReference type="HAMAP" id="MF_00115">
    <property type="entry name" value="MscL"/>
    <property type="match status" value="1"/>
</dbReference>
<protein>
    <recommendedName>
        <fullName evidence="9">Large-conductance mechanosensitive channel</fullName>
    </recommendedName>
</protein>
<dbReference type="SUPFAM" id="SSF81330">
    <property type="entry name" value="Gated mechanosensitive channel"/>
    <property type="match status" value="1"/>
</dbReference>
<dbReference type="PANTHER" id="PTHR30266">
    <property type="entry name" value="MECHANOSENSITIVE CHANNEL MSCL"/>
    <property type="match status" value="1"/>
</dbReference>
<comment type="similarity">
    <text evidence="9">Belongs to the MscL family.</text>
</comment>
<dbReference type="InterPro" id="IPR001185">
    <property type="entry name" value="MS_channel"/>
</dbReference>
<dbReference type="PANTHER" id="PTHR30266:SF2">
    <property type="entry name" value="LARGE-CONDUCTANCE MECHANOSENSITIVE CHANNEL"/>
    <property type="match status" value="1"/>
</dbReference>
<dbReference type="GO" id="GO:0005886">
    <property type="term" value="C:plasma membrane"/>
    <property type="evidence" value="ECO:0007669"/>
    <property type="project" value="UniProtKB-SubCell"/>
</dbReference>
<evidence type="ECO:0000256" key="8">
    <source>
        <dbReference type="ARBA" id="ARBA00023303"/>
    </source>
</evidence>
<dbReference type="InterPro" id="IPR036019">
    <property type="entry name" value="MscL_channel"/>
</dbReference>
<organism evidence="10 11">
    <name type="scientific">Actinomyces urogenitalis</name>
    <dbReference type="NCBI Taxonomy" id="103621"/>
    <lineage>
        <taxon>Bacteria</taxon>
        <taxon>Bacillati</taxon>
        <taxon>Actinomycetota</taxon>
        <taxon>Actinomycetes</taxon>
        <taxon>Actinomycetales</taxon>
        <taxon>Actinomycetaceae</taxon>
        <taxon>Actinomyces</taxon>
    </lineage>
</organism>
<evidence type="ECO:0000256" key="7">
    <source>
        <dbReference type="ARBA" id="ARBA00023136"/>
    </source>
</evidence>
<dbReference type="Gene3D" id="1.10.1200.120">
    <property type="entry name" value="Large-conductance mechanosensitive channel, MscL, domain 1"/>
    <property type="match status" value="1"/>
</dbReference>
<keyword evidence="8 9" id="KW-0407">Ion channel</keyword>
<dbReference type="AlphaFoldDB" id="A0A2I1KS58"/>
<evidence type="ECO:0000256" key="2">
    <source>
        <dbReference type="ARBA" id="ARBA00022448"/>
    </source>
</evidence>
<evidence type="ECO:0000256" key="4">
    <source>
        <dbReference type="ARBA" id="ARBA00022692"/>
    </source>
</evidence>
<dbReference type="InterPro" id="IPR037673">
    <property type="entry name" value="MSC/AndL"/>
</dbReference>
<evidence type="ECO:0000256" key="1">
    <source>
        <dbReference type="ARBA" id="ARBA00004141"/>
    </source>
</evidence>
<dbReference type="GeneID" id="81708819"/>
<comment type="caution">
    <text evidence="10">The sequence shown here is derived from an EMBL/GenBank/DDBJ whole genome shotgun (WGS) entry which is preliminary data.</text>
</comment>
<feature type="transmembrane region" description="Helical" evidence="9">
    <location>
        <begin position="12"/>
        <end position="31"/>
    </location>
</feature>
<evidence type="ECO:0000313" key="11">
    <source>
        <dbReference type="Proteomes" id="UP000234778"/>
    </source>
</evidence>
<keyword evidence="5 9" id="KW-1133">Transmembrane helix</keyword>
<sequence>MLKGFRDFIAQGNVIDLAVAVIIGGAFAPIVEALTKVLLNIIGALVGSPNFNSVGQFSINGSDPIQPGTIITAGINFLLVAAAIYFCVVLPMNKLKERTRKAQEIEAADEVPAPSETELLVQIRDLLADKK</sequence>
<dbReference type="Pfam" id="PF01741">
    <property type="entry name" value="MscL"/>
    <property type="match status" value="1"/>
</dbReference>
<dbReference type="Proteomes" id="UP000234778">
    <property type="component" value="Unassembled WGS sequence"/>
</dbReference>
<feature type="transmembrane region" description="Helical" evidence="9">
    <location>
        <begin position="70"/>
        <end position="91"/>
    </location>
</feature>
<keyword evidence="7 9" id="KW-0472">Membrane</keyword>
<dbReference type="GO" id="GO:0008381">
    <property type="term" value="F:mechanosensitive monoatomic ion channel activity"/>
    <property type="evidence" value="ECO:0007669"/>
    <property type="project" value="UniProtKB-UniRule"/>
</dbReference>
<comment type="subcellular location">
    <subcellularLocation>
        <location evidence="9">Cell membrane</location>
        <topology evidence="9">Multi-pass membrane protein</topology>
    </subcellularLocation>
    <subcellularLocation>
        <location evidence="1">Membrane</location>
        <topology evidence="1">Multi-pass membrane protein</topology>
    </subcellularLocation>
</comment>
<dbReference type="PRINTS" id="PR01264">
    <property type="entry name" value="MECHCHANNEL"/>
</dbReference>
<evidence type="ECO:0000256" key="6">
    <source>
        <dbReference type="ARBA" id="ARBA00023065"/>
    </source>
</evidence>
<keyword evidence="2 9" id="KW-0813">Transport</keyword>
<accession>A0A2I1KS58</accession>
<gene>
    <name evidence="9 10" type="primary">mscL</name>
    <name evidence="10" type="ORF">CYJ26_07730</name>
</gene>
<name>A0A2I1KS58_9ACTO</name>
<dbReference type="NCBIfam" id="TIGR00220">
    <property type="entry name" value="mscL"/>
    <property type="match status" value="1"/>
</dbReference>
<keyword evidence="6 9" id="KW-0406">Ion transport</keyword>
<evidence type="ECO:0000256" key="5">
    <source>
        <dbReference type="ARBA" id="ARBA00022989"/>
    </source>
</evidence>
<evidence type="ECO:0000256" key="9">
    <source>
        <dbReference type="HAMAP-Rule" id="MF_00115"/>
    </source>
</evidence>